<evidence type="ECO:0000313" key="3">
    <source>
        <dbReference type="Proteomes" id="UP000054248"/>
    </source>
</evidence>
<organism evidence="2 3">
    <name type="scientific">Tulasnella calospora MUT 4182</name>
    <dbReference type="NCBI Taxonomy" id="1051891"/>
    <lineage>
        <taxon>Eukaryota</taxon>
        <taxon>Fungi</taxon>
        <taxon>Dikarya</taxon>
        <taxon>Basidiomycota</taxon>
        <taxon>Agaricomycotina</taxon>
        <taxon>Agaricomycetes</taxon>
        <taxon>Cantharellales</taxon>
        <taxon>Tulasnellaceae</taxon>
        <taxon>Tulasnella</taxon>
    </lineage>
</organism>
<feature type="region of interest" description="Disordered" evidence="1">
    <location>
        <begin position="48"/>
        <end position="184"/>
    </location>
</feature>
<gene>
    <name evidence="2" type="ORF">M407DRAFT_153060</name>
</gene>
<dbReference type="HOGENOM" id="CLU_1469257_0_0_1"/>
<dbReference type="Proteomes" id="UP000054248">
    <property type="component" value="Unassembled WGS sequence"/>
</dbReference>
<name>A0A0C3PVL9_9AGAM</name>
<feature type="compositionally biased region" description="Basic and acidic residues" evidence="1">
    <location>
        <begin position="117"/>
        <end position="139"/>
    </location>
</feature>
<reference evidence="2 3" key="1">
    <citation type="submission" date="2014-04" db="EMBL/GenBank/DDBJ databases">
        <authorList>
            <consortium name="DOE Joint Genome Institute"/>
            <person name="Kuo A."/>
            <person name="Girlanda M."/>
            <person name="Perotto S."/>
            <person name="Kohler A."/>
            <person name="Nagy L.G."/>
            <person name="Floudas D."/>
            <person name="Copeland A."/>
            <person name="Barry K.W."/>
            <person name="Cichocki N."/>
            <person name="Veneault-Fourrey C."/>
            <person name="LaButti K."/>
            <person name="Lindquist E.A."/>
            <person name="Lipzen A."/>
            <person name="Lundell T."/>
            <person name="Morin E."/>
            <person name="Murat C."/>
            <person name="Sun H."/>
            <person name="Tunlid A."/>
            <person name="Henrissat B."/>
            <person name="Grigoriev I.V."/>
            <person name="Hibbett D.S."/>
            <person name="Martin F."/>
            <person name="Nordberg H.P."/>
            <person name="Cantor M.N."/>
            <person name="Hua S.X."/>
        </authorList>
    </citation>
    <scope>NUCLEOTIDE SEQUENCE [LARGE SCALE GENOMIC DNA]</scope>
    <source>
        <strain evidence="2 3">MUT 4182</strain>
    </source>
</reference>
<dbReference type="AlphaFoldDB" id="A0A0C3PVL9"/>
<evidence type="ECO:0000256" key="1">
    <source>
        <dbReference type="SAM" id="MobiDB-lite"/>
    </source>
</evidence>
<sequence length="184" mass="20465">MASLHFPFVTNAILHCVVTKYLDLLSLMKILKSPPLGNFAYQEDLETRLPPPLDPLQPVPPRRLDRNDAPCLVPIALSPPTERPMPSTPSSSSRAAPPGSRSNAEPAPPSSYEADEEMHGLERFRRDWVDEIQQRRAENAEVPEDMNDDGAKDDDDVPMTSTPREGRDTRRSAKAKGKKVDRSA</sequence>
<accession>A0A0C3PVL9</accession>
<dbReference type="EMBL" id="KN823246">
    <property type="protein sequence ID" value="KIO19010.1"/>
    <property type="molecule type" value="Genomic_DNA"/>
</dbReference>
<reference evidence="3" key="2">
    <citation type="submission" date="2015-01" db="EMBL/GenBank/DDBJ databases">
        <title>Evolutionary Origins and Diversification of the Mycorrhizal Mutualists.</title>
        <authorList>
            <consortium name="DOE Joint Genome Institute"/>
            <consortium name="Mycorrhizal Genomics Consortium"/>
            <person name="Kohler A."/>
            <person name="Kuo A."/>
            <person name="Nagy L.G."/>
            <person name="Floudas D."/>
            <person name="Copeland A."/>
            <person name="Barry K.W."/>
            <person name="Cichocki N."/>
            <person name="Veneault-Fourrey C."/>
            <person name="LaButti K."/>
            <person name="Lindquist E.A."/>
            <person name="Lipzen A."/>
            <person name="Lundell T."/>
            <person name="Morin E."/>
            <person name="Murat C."/>
            <person name="Riley R."/>
            <person name="Ohm R."/>
            <person name="Sun H."/>
            <person name="Tunlid A."/>
            <person name="Henrissat B."/>
            <person name="Grigoriev I.V."/>
            <person name="Hibbett D.S."/>
            <person name="Martin F."/>
        </authorList>
    </citation>
    <scope>NUCLEOTIDE SEQUENCE [LARGE SCALE GENOMIC DNA]</scope>
    <source>
        <strain evidence="3">MUT 4182</strain>
    </source>
</reference>
<keyword evidence="3" id="KW-1185">Reference proteome</keyword>
<feature type="compositionally biased region" description="Low complexity" evidence="1">
    <location>
        <begin position="88"/>
        <end position="102"/>
    </location>
</feature>
<evidence type="ECO:0000313" key="2">
    <source>
        <dbReference type="EMBL" id="KIO19010.1"/>
    </source>
</evidence>
<feature type="compositionally biased region" description="Pro residues" evidence="1">
    <location>
        <begin position="49"/>
        <end position="61"/>
    </location>
</feature>
<feature type="compositionally biased region" description="Acidic residues" evidence="1">
    <location>
        <begin position="141"/>
        <end position="157"/>
    </location>
</feature>
<proteinExistence type="predicted"/>
<protein>
    <submittedName>
        <fullName evidence="2">Uncharacterized protein</fullName>
    </submittedName>
</protein>